<dbReference type="PROSITE" id="PS51819">
    <property type="entry name" value="VOC"/>
    <property type="match status" value="1"/>
</dbReference>
<evidence type="ECO:0000256" key="1">
    <source>
        <dbReference type="SAM" id="MobiDB-lite"/>
    </source>
</evidence>
<evidence type="ECO:0000259" key="2">
    <source>
        <dbReference type="PROSITE" id="PS51819"/>
    </source>
</evidence>
<reference evidence="3 4" key="1">
    <citation type="journal article" date="2019" name="Nat. Microbiol.">
        <title>Mediterranean grassland soil C-N compound turnover is dependent on rainfall and depth, and is mediated by genomically divergent microorganisms.</title>
        <authorList>
            <person name="Diamond S."/>
            <person name="Andeer P.F."/>
            <person name="Li Z."/>
            <person name="Crits-Christoph A."/>
            <person name="Burstein D."/>
            <person name="Anantharaman K."/>
            <person name="Lane K.R."/>
            <person name="Thomas B.C."/>
            <person name="Pan C."/>
            <person name="Northen T.R."/>
            <person name="Banfield J.F."/>
        </authorList>
    </citation>
    <scope>NUCLEOTIDE SEQUENCE [LARGE SCALE GENOMIC DNA]</scope>
    <source>
        <strain evidence="3">WS_2</strain>
    </source>
</reference>
<feature type="compositionally biased region" description="Basic residues" evidence="1">
    <location>
        <begin position="8"/>
        <end position="25"/>
    </location>
</feature>
<protein>
    <recommendedName>
        <fullName evidence="2">VOC domain-containing protein</fullName>
    </recommendedName>
</protein>
<evidence type="ECO:0000313" key="3">
    <source>
        <dbReference type="EMBL" id="TMQ51361.1"/>
    </source>
</evidence>
<organism evidence="3 4">
    <name type="scientific">Eiseniibacteriota bacterium</name>
    <dbReference type="NCBI Taxonomy" id="2212470"/>
    <lineage>
        <taxon>Bacteria</taxon>
        <taxon>Candidatus Eiseniibacteriota</taxon>
    </lineage>
</organism>
<feature type="domain" description="VOC" evidence="2">
    <location>
        <begin position="49"/>
        <end position="163"/>
    </location>
</feature>
<comment type="caution">
    <text evidence="3">The sequence shown here is derived from an EMBL/GenBank/DDBJ whole genome shotgun (WGS) entry which is preliminary data.</text>
</comment>
<dbReference type="PANTHER" id="PTHR33993">
    <property type="entry name" value="GLYOXALASE-RELATED"/>
    <property type="match status" value="1"/>
</dbReference>
<dbReference type="AlphaFoldDB" id="A0A538SJ20"/>
<sequence length="163" mass="17040">MPTMKSAGKMKKAAMKRPATKRPARSAKPAARAAKPTADGARPAPRHGLITHTELASADPPATRGWCQKVLGWKFGQVVPTPTGPYHMWRFENGTGGGIRANNPPEVPGSVPYCEVKDIKGTYARALSAGATGMMQPAPLPSGMGWIAIVSAPGGVAIGFWSP</sequence>
<dbReference type="InterPro" id="IPR052164">
    <property type="entry name" value="Anthracycline_SecMetBiosynth"/>
</dbReference>
<gene>
    <name evidence="3" type="ORF">E6K72_10510</name>
</gene>
<evidence type="ECO:0000313" key="4">
    <source>
        <dbReference type="Proteomes" id="UP000317716"/>
    </source>
</evidence>
<proteinExistence type="predicted"/>
<dbReference type="Gene3D" id="3.10.180.10">
    <property type="entry name" value="2,3-Dihydroxybiphenyl 1,2-Dioxygenase, domain 1"/>
    <property type="match status" value="1"/>
</dbReference>
<feature type="compositionally biased region" description="Low complexity" evidence="1">
    <location>
        <begin position="26"/>
        <end position="38"/>
    </location>
</feature>
<dbReference type="Pfam" id="PF00903">
    <property type="entry name" value="Glyoxalase"/>
    <property type="match status" value="1"/>
</dbReference>
<dbReference type="InterPro" id="IPR029068">
    <property type="entry name" value="Glyas_Bleomycin-R_OHBP_Dase"/>
</dbReference>
<dbReference type="SUPFAM" id="SSF54593">
    <property type="entry name" value="Glyoxalase/Bleomycin resistance protein/Dihydroxybiphenyl dioxygenase"/>
    <property type="match status" value="1"/>
</dbReference>
<feature type="region of interest" description="Disordered" evidence="1">
    <location>
        <begin position="1"/>
        <end position="46"/>
    </location>
</feature>
<accession>A0A538SJ20</accession>
<name>A0A538SJ20_UNCEI</name>
<dbReference type="InterPro" id="IPR037523">
    <property type="entry name" value="VOC_core"/>
</dbReference>
<dbReference type="EMBL" id="VBOS01000377">
    <property type="protein sequence ID" value="TMQ51361.1"/>
    <property type="molecule type" value="Genomic_DNA"/>
</dbReference>
<dbReference type="Proteomes" id="UP000317716">
    <property type="component" value="Unassembled WGS sequence"/>
</dbReference>
<dbReference type="InterPro" id="IPR004360">
    <property type="entry name" value="Glyas_Fos-R_dOase_dom"/>
</dbReference>